<evidence type="ECO:0000256" key="3">
    <source>
        <dbReference type="ARBA" id="ARBA00022737"/>
    </source>
</evidence>
<dbReference type="GO" id="GO:0045892">
    <property type="term" value="P:negative regulation of DNA-templated transcription"/>
    <property type="evidence" value="ECO:0007669"/>
    <property type="project" value="InterPro"/>
</dbReference>
<dbReference type="GO" id="GO:0043066">
    <property type="term" value="P:negative regulation of apoptotic process"/>
    <property type="evidence" value="ECO:0007669"/>
    <property type="project" value="InterPro"/>
</dbReference>
<keyword evidence="2" id="KW-0433">Leucine-rich repeat</keyword>
<evidence type="ECO:0000313" key="5">
    <source>
        <dbReference type="Proteomes" id="UP000694415"/>
    </source>
</evidence>
<dbReference type="Proteomes" id="UP000694415">
    <property type="component" value="Unplaced"/>
</dbReference>
<dbReference type="InterPro" id="IPR032675">
    <property type="entry name" value="LRR_dom_sf"/>
</dbReference>
<evidence type="ECO:0000256" key="2">
    <source>
        <dbReference type="ARBA" id="ARBA00022614"/>
    </source>
</evidence>
<proteinExistence type="inferred from homology"/>
<dbReference type="FunFam" id="3.80.10.10:FF:000475">
    <property type="entry name" value="Predicted gene 10436"/>
    <property type="match status" value="1"/>
</dbReference>
<dbReference type="InterPro" id="IPR050694">
    <property type="entry name" value="LRRC14/PRAME"/>
</dbReference>
<dbReference type="AlphaFoldDB" id="A0A8C6HR54"/>
<dbReference type="GeneTree" id="ENSGT01030000234531"/>
<dbReference type="SUPFAM" id="SSF52047">
    <property type="entry name" value="RNI-like"/>
    <property type="match status" value="1"/>
</dbReference>
<sequence length="494" mass="57213">MMMCNHCPDQHDSLEEDRMNFYLPPTLMELAIQRLLRDEYLAISALKDLPNMMFPVMFKEAFIDGHTKILTAMIPVWPFPYLSVGTMLKNLNLDTLKAVLEGIDILISKQVLSSRCKLREITLSHDLVVVWAGSHEVEGLPEFMEQEKPVENSPGYGTKNKLKVTTELQFMEGHLDECSTYLLQWAYQREDSIHLHCRKLKIYGLTKATVIEMFKIVHAEYIEDLELSCLCLEDLDFLNPYLKQMSNLLSLTLDEIIYTLNIDDYRNLNEEKVITVISHLPTFHHLQELYVHGVIFIECLRCLKKPLEVLSFTDCDLSQSDLDYLPYCLNIFELRSLHLIDVRLGNLLLEPLGFLLERVRHTLKSLQLMSCEMGETHFNALLPALSQCYQLTVVNFYGNELSLLFLKKLLHHTAKLSQLADELYPAPQECYDNRDVVLSHRLEHFCSELLDILRAIREPKKVTFGTIKCSKCGGSYVYDLETQCCFFEKNPPWA</sequence>
<dbReference type="PIRSF" id="PIRSF038286">
    <property type="entry name" value="PRAME"/>
    <property type="match status" value="1"/>
</dbReference>
<comment type="similarity">
    <text evidence="1">Belongs to the PRAME family.</text>
</comment>
<dbReference type="GO" id="GO:0008284">
    <property type="term" value="P:positive regulation of cell population proliferation"/>
    <property type="evidence" value="ECO:0007669"/>
    <property type="project" value="InterPro"/>
</dbReference>
<evidence type="ECO:0000313" key="4">
    <source>
        <dbReference type="Ensembl" id="ENSMSIP00000024646.1"/>
    </source>
</evidence>
<organism evidence="4 5">
    <name type="scientific">Mus spicilegus</name>
    <name type="common">Mound-building mouse</name>
    <dbReference type="NCBI Taxonomy" id="10103"/>
    <lineage>
        <taxon>Eukaryota</taxon>
        <taxon>Metazoa</taxon>
        <taxon>Chordata</taxon>
        <taxon>Craniata</taxon>
        <taxon>Vertebrata</taxon>
        <taxon>Euteleostomi</taxon>
        <taxon>Mammalia</taxon>
        <taxon>Eutheria</taxon>
        <taxon>Euarchontoglires</taxon>
        <taxon>Glires</taxon>
        <taxon>Rodentia</taxon>
        <taxon>Myomorpha</taxon>
        <taxon>Muroidea</taxon>
        <taxon>Muridae</taxon>
        <taxon>Murinae</taxon>
        <taxon>Mus</taxon>
        <taxon>Mus</taxon>
    </lineage>
</organism>
<dbReference type="PANTHER" id="PTHR14224:SF22">
    <property type="entry name" value="OOG4 PROTEIN-RELATED"/>
    <property type="match status" value="1"/>
</dbReference>
<dbReference type="GO" id="GO:0005737">
    <property type="term" value="C:cytoplasm"/>
    <property type="evidence" value="ECO:0007669"/>
    <property type="project" value="TreeGrafter"/>
</dbReference>
<keyword evidence="3" id="KW-0677">Repeat</keyword>
<reference evidence="4" key="1">
    <citation type="submission" date="2025-08" db="UniProtKB">
        <authorList>
            <consortium name="Ensembl"/>
        </authorList>
    </citation>
    <scope>IDENTIFICATION</scope>
</reference>
<evidence type="ECO:0000256" key="1">
    <source>
        <dbReference type="ARBA" id="ARBA00009608"/>
    </source>
</evidence>
<name>A0A8C6HR54_MUSSI</name>
<accession>A0A8C6HR54</accession>
<keyword evidence="5" id="KW-1185">Reference proteome</keyword>
<dbReference type="PANTHER" id="PTHR14224">
    <property type="entry name" value="SIMILAR TO PREFERENTIALLY EXPRESSED ANTIGEN IN MELANOMA-LIKE 3"/>
    <property type="match status" value="1"/>
</dbReference>
<protein>
    <submittedName>
        <fullName evidence="4">Predicted gene 13084</fullName>
    </submittedName>
</protein>
<dbReference type="InterPro" id="IPR026271">
    <property type="entry name" value="PRAME"/>
</dbReference>
<reference evidence="4" key="2">
    <citation type="submission" date="2025-09" db="UniProtKB">
        <authorList>
            <consortium name="Ensembl"/>
        </authorList>
    </citation>
    <scope>IDENTIFICATION</scope>
</reference>
<dbReference type="Ensembl" id="ENSMSIT00000031103.1">
    <property type="protein sequence ID" value="ENSMSIP00000024646.1"/>
    <property type="gene ID" value="ENSMSIG00000020828.1"/>
</dbReference>
<dbReference type="GO" id="GO:0045596">
    <property type="term" value="P:negative regulation of cell differentiation"/>
    <property type="evidence" value="ECO:0007669"/>
    <property type="project" value="InterPro"/>
</dbReference>
<dbReference type="Gene3D" id="3.80.10.10">
    <property type="entry name" value="Ribonuclease Inhibitor"/>
    <property type="match status" value="1"/>
</dbReference>